<evidence type="ECO:0000259" key="8">
    <source>
        <dbReference type="Pfam" id="PF04116"/>
    </source>
</evidence>
<feature type="transmembrane region" description="Helical" evidence="7">
    <location>
        <begin position="352"/>
        <end position="372"/>
    </location>
</feature>
<feature type="transmembrane region" description="Helical" evidence="7">
    <location>
        <begin position="324"/>
        <end position="346"/>
    </location>
</feature>
<dbReference type="AlphaFoldDB" id="A0A4R6YID6"/>
<accession>A0A4R6YID6</accession>
<keyword evidence="6 7" id="KW-0472">Membrane</keyword>
<dbReference type="GO" id="GO:0005506">
    <property type="term" value="F:iron ion binding"/>
    <property type="evidence" value="ECO:0007669"/>
    <property type="project" value="InterPro"/>
</dbReference>
<evidence type="ECO:0000256" key="5">
    <source>
        <dbReference type="ARBA" id="ARBA00023098"/>
    </source>
</evidence>
<evidence type="ECO:0000256" key="6">
    <source>
        <dbReference type="ARBA" id="ARBA00023136"/>
    </source>
</evidence>
<evidence type="ECO:0000256" key="3">
    <source>
        <dbReference type="ARBA" id="ARBA00022989"/>
    </source>
</evidence>
<organism evidence="9 10">
    <name type="scientific">Tahibacter aquaticus</name>
    <dbReference type="NCBI Taxonomy" id="520092"/>
    <lineage>
        <taxon>Bacteria</taxon>
        <taxon>Pseudomonadati</taxon>
        <taxon>Pseudomonadota</taxon>
        <taxon>Gammaproteobacteria</taxon>
        <taxon>Lysobacterales</taxon>
        <taxon>Rhodanobacteraceae</taxon>
        <taxon>Tahibacter</taxon>
    </lineage>
</organism>
<evidence type="ECO:0000256" key="1">
    <source>
        <dbReference type="ARBA" id="ARBA00004127"/>
    </source>
</evidence>
<dbReference type="Proteomes" id="UP000295293">
    <property type="component" value="Unassembled WGS sequence"/>
</dbReference>
<keyword evidence="5" id="KW-0443">Lipid metabolism</keyword>
<name>A0A4R6YID6_9GAMM</name>
<feature type="transmembrane region" description="Helical" evidence="7">
    <location>
        <begin position="94"/>
        <end position="115"/>
    </location>
</feature>
<dbReference type="OrthoDB" id="9770329at2"/>
<dbReference type="GO" id="GO:0050479">
    <property type="term" value="F:glyceryl-ether monooxygenase activity"/>
    <property type="evidence" value="ECO:0007669"/>
    <property type="project" value="TreeGrafter"/>
</dbReference>
<evidence type="ECO:0000256" key="2">
    <source>
        <dbReference type="ARBA" id="ARBA00022692"/>
    </source>
</evidence>
<feature type="transmembrane region" description="Helical" evidence="7">
    <location>
        <begin position="159"/>
        <end position="185"/>
    </location>
</feature>
<feature type="transmembrane region" description="Helical" evidence="7">
    <location>
        <begin position="410"/>
        <end position="430"/>
    </location>
</feature>
<dbReference type="InterPro" id="IPR006694">
    <property type="entry name" value="Fatty_acid_hydroxylase"/>
</dbReference>
<feature type="transmembrane region" description="Helical" evidence="7">
    <location>
        <begin position="60"/>
        <end position="88"/>
    </location>
</feature>
<comment type="subcellular location">
    <subcellularLocation>
        <location evidence="1">Endomembrane system</location>
        <topology evidence="1">Multi-pass membrane protein</topology>
    </subcellularLocation>
</comment>
<proteinExistence type="predicted"/>
<evidence type="ECO:0000256" key="4">
    <source>
        <dbReference type="ARBA" id="ARBA00023002"/>
    </source>
</evidence>
<keyword evidence="4" id="KW-0560">Oxidoreductase</keyword>
<dbReference type="EMBL" id="SNZH01000027">
    <property type="protein sequence ID" value="TDR36656.1"/>
    <property type="molecule type" value="Genomic_DNA"/>
</dbReference>
<dbReference type="InterPro" id="IPR051689">
    <property type="entry name" value="Sterol_desaturase/TMEM195"/>
</dbReference>
<feature type="domain" description="Fatty acid hydroxylase" evidence="8">
    <location>
        <begin position="106"/>
        <end position="238"/>
    </location>
</feature>
<feature type="transmembrane region" description="Helical" evidence="7">
    <location>
        <begin position="384"/>
        <end position="404"/>
    </location>
</feature>
<keyword evidence="10" id="KW-1185">Reference proteome</keyword>
<comment type="caution">
    <text evidence="9">The sequence shown here is derived from an EMBL/GenBank/DDBJ whole genome shotgun (WGS) entry which is preliminary data.</text>
</comment>
<feature type="transmembrane region" description="Helical" evidence="7">
    <location>
        <begin position="29"/>
        <end position="48"/>
    </location>
</feature>
<keyword evidence="2 7" id="KW-0812">Transmembrane</keyword>
<sequence>MESVAANAPNQSARVLRDLAADRPPVNPIIFAIPVFFALIGIELWLAHRRKANAYNFADAVCSIGLGAMSQVSGIFSKLVMLGIYVLAYEHLRLFELGAGSITVWLGGLLLYDFLYYWHHRLGHEIGVLWAAHVVHHQSEEFNLSTALRQSSSTFLFGWVFYLPMAVLGFPPLVFVVVGLIDLLYQYWIHTEQIGKLGWFDRVFASPSNHRVHHGVNDRYLDKNYGGILILWDRWFGTYADEEDAEPPIYGTRAPLRRYDPIWANLEVYTALARDSWRTRRWRDKLALWWKHPGWQPADLAAAPKIAFDPYNRPKYAPAVARKVQVYVAVQFLLLMLVGADCLARAEALPLAWGLGYVAWAMASLVALCAWLEGSRRAVYLDAARLGAALALLGWSGSWFGGYAQPPLQLAAATLLLASLVAALLLAPALRQSATPASPPAG</sequence>
<dbReference type="PANTHER" id="PTHR21624:SF1">
    <property type="entry name" value="ALKYLGLYCEROL MONOOXYGENASE"/>
    <property type="match status" value="1"/>
</dbReference>
<evidence type="ECO:0000313" key="9">
    <source>
        <dbReference type="EMBL" id="TDR36656.1"/>
    </source>
</evidence>
<evidence type="ECO:0000313" key="10">
    <source>
        <dbReference type="Proteomes" id="UP000295293"/>
    </source>
</evidence>
<dbReference type="Pfam" id="PF04116">
    <property type="entry name" value="FA_hydroxylase"/>
    <property type="match status" value="1"/>
</dbReference>
<dbReference type="PANTHER" id="PTHR21624">
    <property type="entry name" value="STEROL DESATURASE-RELATED PROTEIN"/>
    <property type="match status" value="1"/>
</dbReference>
<gene>
    <name evidence="9" type="ORF">DFR29_1276</name>
</gene>
<evidence type="ECO:0000256" key="7">
    <source>
        <dbReference type="SAM" id="Phobius"/>
    </source>
</evidence>
<keyword evidence="3 7" id="KW-1133">Transmembrane helix</keyword>
<protein>
    <submittedName>
        <fullName evidence="9">Sterol desaturase/sphingolipid hydroxylase (Fatty acid hydroxylase superfamily)</fullName>
    </submittedName>
</protein>
<reference evidence="9 10" key="1">
    <citation type="submission" date="2019-03" db="EMBL/GenBank/DDBJ databases">
        <title>Genomic Encyclopedia of Type Strains, Phase IV (KMG-IV): sequencing the most valuable type-strain genomes for metagenomic binning, comparative biology and taxonomic classification.</title>
        <authorList>
            <person name="Goeker M."/>
        </authorList>
    </citation>
    <scope>NUCLEOTIDE SEQUENCE [LARGE SCALE GENOMIC DNA]</scope>
    <source>
        <strain evidence="9 10">DSM 21667</strain>
    </source>
</reference>
<dbReference type="GO" id="GO:0012505">
    <property type="term" value="C:endomembrane system"/>
    <property type="evidence" value="ECO:0007669"/>
    <property type="project" value="UniProtKB-SubCell"/>
</dbReference>
<dbReference type="GO" id="GO:0006643">
    <property type="term" value="P:membrane lipid metabolic process"/>
    <property type="evidence" value="ECO:0007669"/>
    <property type="project" value="TreeGrafter"/>
</dbReference>
<dbReference type="GO" id="GO:0008610">
    <property type="term" value="P:lipid biosynthetic process"/>
    <property type="evidence" value="ECO:0007669"/>
    <property type="project" value="InterPro"/>
</dbReference>
<dbReference type="GO" id="GO:0016020">
    <property type="term" value="C:membrane"/>
    <property type="evidence" value="ECO:0007669"/>
    <property type="project" value="GOC"/>
</dbReference>